<evidence type="ECO:0000256" key="1">
    <source>
        <dbReference type="SAM" id="SignalP"/>
    </source>
</evidence>
<dbReference type="AlphaFoldDB" id="A0A4Y9YBJ8"/>
<feature type="signal peptide" evidence="1">
    <location>
        <begin position="1"/>
        <end position="20"/>
    </location>
</feature>
<protein>
    <submittedName>
        <fullName evidence="2">Uncharacterized protein</fullName>
    </submittedName>
</protein>
<evidence type="ECO:0000313" key="2">
    <source>
        <dbReference type="EMBL" id="TFY59113.1"/>
    </source>
</evidence>
<proteinExistence type="predicted"/>
<sequence>MKLTSAFLFSAAALSHVACAVPAVAANLDALPRRTGGEAYIVSGDVVERTGGEACIVSSDVVKRTGGEAYITPDQLDKRTGGEAYITPDDLDKRTGGEAYIVSDGSTVHDCPSNEV</sequence>
<comment type="caution">
    <text evidence="2">The sequence shown here is derived from an EMBL/GenBank/DDBJ whole genome shotgun (WGS) entry which is preliminary data.</text>
</comment>
<gene>
    <name evidence="2" type="ORF">EVJ58_g5986</name>
</gene>
<accession>A0A4Y9YBJ8</accession>
<feature type="chain" id="PRO_5021289615" evidence="1">
    <location>
        <begin position="21"/>
        <end position="116"/>
    </location>
</feature>
<dbReference type="EMBL" id="SEKV01000320">
    <property type="protein sequence ID" value="TFY59113.1"/>
    <property type="molecule type" value="Genomic_DNA"/>
</dbReference>
<organism evidence="2 3">
    <name type="scientific">Rhodofomes roseus</name>
    <dbReference type="NCBI Taxonomy" id="34475"/>
    <lineage>
        <taxon>Eukaryota</taxon>
        <taxon>Fungi</taxon>
        <taxon>Dikarya</taxon>
        <taxon>Basidiomycota</taxon>
        <taxon>Agaricomycotina</taxon>
        <taxon>Agaricomycetes</taxon>
        <taxon>Polyporales</taxon>
        <taxon>Rhodofomes</taxon>
    </lineage>
</organism>
<dbReference type="Proteomes" id="UP000298390">
    <property type="component" value="Unassembled WGS sequence"/>
</dbReference>
<name>A0A4Y9YBJ8_9APHY</name>
<reference evidence="2 3" key="1">
    <citation type="submission" date="2019-01" db="EMBL/GenBank/DDBJ databases">
        <title>Genome sequencing of the rare red list fungi Fomitopsis rosea.</title>
        <authorList>
            <person name="Buettner E."/>
            <person name="Kellner H."/>
        </authorList>
    </citation>
    <scope>NUCLEOTIDE SEQUENCE [LARGE SCALE GENOMIC DNA]</scope>
    <source>
        <strain evidence="2 3">DSM 105464</strain>
    </source>
</reference>
<dbReference type="STRING" id="34475.A0A4Y9YBJ8"/>
<keyword evidence="1" id="KW-0732">Signal</keyword>
<evidence type="ECO:0000313" key="3">
    <source>
        <dbReference type="Proteomes" id="UP000298390"/>
    </source>
</evidence>